<evidence type="ECO:0000313" key="1">
    <source>
        <dbReference type="EMBL" id="JAD19060.1"/>
    </source>
</evidence>
<protein>
    <submittedName>
        <fullName evidence="1">Uncharacterized protein</fullName>
    </submittedName>
</protein>
<sequence length="29" mass="3447">MSENSSCVFHQLLLVPDRPRFRFQMMCAC</sequence>
<accession>A0A0A8Y1Q5</accession>
<reference evidence="1" key="2">
    <citation type="journal article" date="2015" name="Data Brief">
        <title>Shoot transcriptome of the giant reed, Arundo donax.</title>
        <authorList>
            <person name="Barrero R.A."/>
            <person name="Guerrero F.D."/>
            <person name="Moolhuijzen P."/>
            <person name="Goolsby J.A."/>
            <person name="Tidwell J."/>
            <person name="Bellgard S.E."/>
            <person name="Bellgard M.I."/>
        </authorList>
    </citation>
    <scope>NUCLEOTIDE SEQUENCE</scope>
    <source>
        <tissue evidence="1">Shoot tissue taken approximately 20 cm above the soil surface</tissue>
    </source>
</reference>
<reference evidence="1" key="1">
    <citation type="submission" date="2014-09" db="EMBL/GenBank/DDBJ databases">
        <authorList>
            <person name="Magalhaes I.L.F."/>
            <person name="Oliveira U."/>
            <person name="Santos F.R."/>
            <person name="Vidigal T.H.D.A."/>
            <person name="Brescovit A.D."/>
            <person name="Santos A.J."/>
        </authorList>
    </citation>
    <scope>NUCLEOTIDE SEQUENCE</scope>
    <source>
        <tissue evidence="1">Shoot tissue taken approximately 20 cm above the soil surface</tissue>
    </source>
</reference>
<dbReference type="AlphaFoldDB" id="A0A0A8Y1Q5"/>
<proteinExistence type="predicted"/>
<dbReference type="EMBL" id="GBRH01278835">
    <property type="protein sequence ID" value="JAD19060.1"/>
    <property type="molecule type" value="Transcribed_RNA"/>
</dbReference>
<name>A0A0A8Y1Q5_ARUDO</name>
<organism evidence="1">
    <name type="scientific">Arundo donax</name>
    <name type="common">Giant reed</name>
    <name type="synonym">Donax arundinaceus</name>
    <dbReference type="NCBI Taxonomy" id="35708"/>
    <lineage>
        <taxon>Eukaryota</taxon>
        <taxon>Viridiplantae</taxon>
        <taxon>Streptophyta</taxon>
        <taxon>Embryophyta</taxon>
        <taxon>Tracheophyta</taxon>
        <taxon>Spermatophyta</taxon>
        <taxon>Magnoliopsida</taxon>
        <taxon>Liliopsida</taxon>
        <taxon>Poales</taxon>
        <taxon>Poaceae</taxon>
        <taxon>PACMAD clade</taxon>
        <taxon>Arundinoideae</taxon>
        <taxon>Arundineae</taxon>
        <taxon>Arundo</taxon>
    </lineage>
</organism>